<dbReference type="GO" id="GO:0004519">
    <property type="term" value="F:endonuclease activity"/>
    <property type="evidence" value="ECO:0007669"/>
    <property type="project" value="UniProtKB-KW"/>
</dbReference>
<dbReference type="AlphaFoldDB" id="A0AAI8IVQ1"/>
<comment type="function">
    <text evidence="1">Possible endonuclease which induces a single-strand cut and initiates DNA replication.</text>
</comment>
<dbReference type="GO" id="GO:0016787">
    <property type="term" value="F:hydrolase activity"/>
    <property type="evidence" value="ECO:0007669"/>
    <property type="project" value="UniProtKB-KW"/>
</dbReference>
<evidence type="ECO:0000256" key="6">
    <source>
        <dbReference type="ARBA" id="ARBA00022801"/>
    </source>
</evidence>
<reference evidence="11 12" key="1">
    <citation type="submission" date="2018-05" db="EMBL/GenBank/DDBJ databases">
        <title>Klebsiella quasipneumonaiae provides a window into carbapenemase gene transfer, plasmid rearrangements and nosocomial acquisition from the hospital environment.</title>
        <authorList>
            <person name="Mathers A.J."/>
            <person name="Vegesana K."/>
            <person name="Stoesser N."/>
            <person name="Crook D."/>
            <person name="Vaughan A."/>
            <person name="Barry K."/>
            <person name="Parikh H."/>
            <person name="Sebra R."/>
            <person name="Kotay S."/>
            <person name="Walker A.S."/>
            <person name="Sheppard A.E."/>
        </authorList>
    </citation>
    <scope>NUCLEOTIDE SEQUENCE [LARGE SCALE GENOMIC DNA]</scope>
    <source>
        <strain evidence="9 12">CAV1947</strain>
        <strain evidence="10 11">CAV2018</strain>
    </source>
</reference>
<feature type="domain" description="Replication gene A protein-like" evidence="8">
    <location>
        <begin position="139"/>
        <end position="455"/>
    </location>
</feature>
<evidence type="ECO:0000313" key="9">
    <source>
        <dbReference type="EMBL" id="AWL57476.1"/>
    </source>
</evidence>
<gene>
    <name evidence="10" type="ORF">DKC00_15850</name>
    <name evidence="9" type="ORF">DKC11_17315</name>
</gene>
<comment type="similarity">
    <text evidence="2">Belongs to the phage GPA family.</text>
</comment>
<accession>A0AAI8IVQ1</accession>
<evidence type="ECO:0000256" key="5">
    <source>
        <dbReference type="ARBA" id="ARBA00022759"/>
    </source>
</evidence>
<keyword evidence="12" id="KW-1185">Reference proteome</keyword>
<protein>
    <submittedName>
        <fullName evidence="10">Replication endonuclease</fullName>
    </submittedName>
</protein>
<evidence type="ECO:0000259" key="8">
    <source>
        <dbReference type="Pfam" id="PF05840"/>
    </source>
</evidence>
<keyword evidence="6" id="KW-0378">Hydrolase</keyword>
<evidence type="ECO:0000313" key="12">
    <source>
        <dbReference type="Proteomes" id="UP000245760"/>
    </source>
</evidence>
<dbReference type="GO" id="GO:0006260">
    <property type="term" value="P:DNA replication"/>
    <property type="evidence" value="ECO:0007669"/>
    <property type="project" value="UniProtKB-KW"/>
</dbReference>
<evidence type="ECO:0000313" key="11">
    <source>
        <dbReference type="Proteomes" id="UP000245649"/>
    </source>
</evidence>
<evidence type="ECO:0000256" key="7">
    <source>
        <dbReference type="SAM" id="MobiDB-lite"/>
    </source>
</evidence>
<proteinExistence type="inferred from homology"/>
<keyword evidence="5 10" id="KW-0255">Endonuclease</keyword>
<dbReference type="InterPro" id="IPR008766">
    <property type="entry name" value="Replication_gene_A-like"/>
</dbReference>
<feature type="compositionally biased region" description="Basic and acidic residues" evidence="7">
    <location>
        <begin position="622"/>
        <end position="632"/>
    </location>
</feature>
<evidence type="ECO:0000256" key="3">
    <source>
        <dbReference type="ARBA" id="ARBA00022705"/>
    </source>
</evidence>
<keyword evidence="4" id="KW-0540">Nuclease</keyword>
<dbReference type="Pfam" id="PF05840">
    <property type="entry name" value="Phage_GPA"/>
    <property type="match status" value="1"/>
</dbReference>
<name>A0AAI8IVQ1_9ENTR</name>
<dbReference type="RefSeq" id="WP_109546913.1">
    <property type="nucleotide sequence ID" value="NZ_CP029432.1"/>
</dbReference>
<feature type="region of interest" description="Disordered" evidence="7">
    <location>
        <begin position="610"/>
        <end position="638"/>
    </location>
</feature>
<keyword evidence="3" id="KW-0235">DNA replication</keyword>
<organism evidence="10 11">
    <name type="scientific">Klebsiella quasipneumoniae</name>
    <dbReference type="NCBI Taxonomy" id="1463165"/>
    <lineage>
        <taxon>Bacteria</taxon>
        <taxon>Pseudomonadati</taxon>
        <taxon>Pseudomonadota</taxon>
        <taxon>Gammaproteobacteria</taxon>
        <taxon>Enterobacterales</taxon>
        <taxon>Enterobacteriaceae</taxon>
        <taxon>Klebsiella/Raoultella group</taxon>
        <taxon>Klebsiella</taxon>
        <taxon>Klebsiella pneumoniae complex</taxon>
    </lineage>
</organism>
<dbReference type="EMBL" id="CP029432">
    <property type="protein sequence ID" value="AWL63133.1"/>
    <property type="molecule type" value="Genomic_DNA"/>
</dbReference>
<evidence type="ECO:0000256" key="4">
    <source>
        <dbReference type="ARBA" id="ARBA00022722"/>
    </source>
</evidence>
<sequence length="767" mass="86809">MSDTVFPYAWNAPRPAIGGFKQADAAPGIMYLTPDGNRKRLSIAELAETDEAPDRGRAVRRRLASLPHFVRRMYAQKLEQVDRKGKQAADAWLINTFERFVLSRIDQVNEQYLPQGVMPAALLPLREQFWRLLWAGKRELKRLAHNLADLLGSEFNREFDFQMACTSDSHFSTLSGYGRMGFLANHLKTSVPCWTAYCKEELEAEDALKAVARLQSPQWWLNRLRRMHARWREHLMVAAGYVHKKSAPYCSDPCLQEWTAQKKANREFLKAMELEDEDTGERVSLIDKVAGSVANPANRRRELMARMRGFEDLANEAGLAGAFFTLTAPSKYHSMQYDGRRNNKYSGASPRETQKYLCKVWARTRAAWLRNGIRVFGFRVVEPHHDETPHWHLLLFMRPEHIEPATTIFRKHAMREDGNEPGAAENRFEMKPIEKEKGSATGYIAKYISKNIDGYQLDDDLDDETGKPLKEMARRVSAWASRWAIRQFQQIGGAPVTVWRELRRLGDRELVLHPEIEPVRQAADSSAWDLYVSAQGGPLVSRDLLRVRLSYEVTENGNLYGDDVSKISGVYSPIRGPESLIHTRTTKYKIVPKRQADGVSGFDLDFSGGPAAPRSSVNNCTREPREVEKRADPGGTVMNDSASWADIGSLSRKEKRVIAQRLSEAARVTNKRIKVRPKASSMTEQEKQISELLALRGVDASAGMVRSLISGAVVAFGDQVLTVDEGRLTVRNRTAAGVQRLPSQIVEIKQQADDLLNRMKRAFSAQK</sequence>
<evidence type="ECO:0000256" key="2">
    <source>
        <dbReference type="ARBA" id="ARBA00009260"/>
    </source>
</evidence>
<evidence type="ECO:0000256" key="1">
    <source>
        <dbReference type="ARBA" id="ARBA00003293"/>
    </source>
</evidence>
<dbReference type="Proteomes" id="UP000245760">
    <property type="component" value="Chromosome"/>
</dbReference>
<evidence type="ECO:0000313" key="10">
    <source>
        <dbReference type="EMBL" id="AWL63133.1"/>
    </source>
</evidence>
<dbReference type="Proteomes" id="UP000245649">
    <property type="component" value="Chromosome"/>
</dbReference>
<dbReference type="EMBL" id="CP029443">
    <property type="protein sequence ID" value="AWL57476.1"/>
    <property type="molecule type" value="Genomic_DNA"/>
</dbReference>